<dbReference type="InParanoid" id="A0A6I8U440"/>
<gene>
    <name evidence="3" type="primary">110679583</name>
</gene>
<proteinExistence type="inferred from homology"/>
<feature type="compositionally biased region" description="Acidic residues" evidence="2">
    <location>
        <begin position="139"/>
        <end position="154"/>
    </location>
</feature>
<dbReference type="Proteomes" id="UP000008820">
    <property type="component" value="Chromosome 3"/>
</dbReference>
<dbReference type="EnsemblMetazoa" id="AAEL023591-RA">
    <property type="protein sequence ID" value="AAEL023591-PA"/>
    <property type="gene ID" value="AAEL023591"/>
</dbReference>
<evidence type="ECO:0000256" key="2">
    <source>
        <dbReference type="SAM" id="MobiDB-lite"/>
    </source>
</evidence>
<evidence type="ECO:0000256" key="1">
    <source>
        <dbReference type="ARBA" id="ARBA00006186"/>
    </source>
</evidence>
<evidence type="ECO:0000313" key="3">
    <source>
        <dbReference type="EnsemblMetazoa" id="AAEL023591-PA"/>
    </source>
</evidence>
<dbReference type="InterPro" id="IPR008653">
    <property type="entry name" value="IER"/>
</dbReference>
<keyword evidence="4" id="KW-1185">Reference proteome</keyword>
<reference evidence="3" key="2">
    <citation type="submission" date="2020-05" db="UniProtKB">
        <authorList>
            <consortium name="EnsemblMetazoa"/>
        </authorList>
    </citation>
    <scope>IDENTIFICATION</scope>
    <source>
        <strain evidence="3">LVP_AGWG</strain>
    </source>
</reference>
<protein>
    <submittedName>
        <fullName evidence="3">Uncharacterized protein</fullName>
    </submittedName>
</protein>
<feature type="region of interest" description="Disordered" evidence="2">
    <location>
        <begin position="136"/>
        <end position="259"/>
    </location>
</feature>
<dbReference type="AlphaFoldDB" id="A0A6I8U440"/>
<dbReference type="Pfam" id="PF05760">
    <property type="entry name" value="IER"/>
    <property type="match status" value="1"/>
</dbReference>
<evidence type="ECO:0000313" key="4">
    <source>
        <dbReference type="Proteomes" id="UP000008820"/>
    </source>
</evidence>
<comment type="similarity">
    <text evidence="1">Belongs to the IER family.</text>
</comment>
<accession>A0A6I8U440</accession>
<feature type="compositionally biased region" description="Basic and acidic residues" evidence="2">
    <location>
        <begin position="194"/>
        <end position="203"/>
    </location>
</feature>
<dbReference type="PANTHER" id="PTHR15895">
    <property type="entry name" value="IMMEDIATE EARLY RESPONSE GENE"/>
    <property type="match status" value="1"/>
</dbReference>
<organism evidence="3 4">
    <name type="scientific">Aedes aegypti</name>
    <name type="common">Yellowfever mosquito</name>
    <name type="synonym">Culex aegypti</name>
    <dbReference type="NCBI Taxonomy" id="7159"/>
    <lineage>
        <taxon>Eukaryota</taxon>
        <taxon>Metazoa</taxon>
        <taxon>Ecdysozoa</taxon>
        <taxon>Arthropoda</taxon>
        <taxon>Hexapoda</taxon>
        <taxon>Insecta</taxon>
        <taxon>Pterygota</taxon>
        <taxon>Neoptera</taxon>
        <taxon>Endopterygota</taxon>
        <taxon>Diptera</taxon>
        <taxon>Nematocera</taxon>
        <taxon>Culicoidea</taxon>
        <taxon>Culicidae</taxon>
        <taxon>Culicinae</taxon>
        <taxon>Aedini</taxon>
        <taxon>Aedes</taxon>
        <taxon>Stegomyia</taxon>
    </lineage>
</organism>
<name>A0A6I8U440_AEDAE</name>
<sequence length="343" mass="37409">MRTDSEKRESCAASVRCESSDIFAPGSEDTTSGISSTESDVETFRAIKIDTMAEAQRLIGISLAKIAQSRVCRGGVSLHKNLLVATVLQKARYIFMEEAYHIVHGHYLQQNKCMELEMEKQRNAAAAAAAAAAASVNNVDDESCSESEDSDESESYASSENNDESDNEDKENSPPSLTDERGDEDSSSVSYFDLDVKKVEKTSSENSNKRRREATEWETEEAIQSILPKRLKPDSESSADENSKTSQESADAASNAEACSLAESVNNQLEAEDLSCRQADGTLTHTPSVESIDRITSLVSIFSFGNLSRSVSTPDFCAAQAKDTDSTLTQLQHTQRGYLTMTV</sequence>
<dbReference type="OrthoDB" id="6358394at2759"/>
<reference evidence="3 4" key="1">
    <citation type="submission" date="2017-06" db="EMBL/GenBank/DDBJ databases">
        <title>Aedes aegypti genome working group (AGWG) sequencing and assembly.</title>
        <authorList>
            <consortium name="Aedes aegypti Genome Working Group (AGWG)"/>
            <person name="Matthews B.J."/>
        </authorList>
    </citation>
    <scope>NUCLEOTIDE SEQUENCE [LARGE SCALE GENOMIC DNA]</scope>
    <source>
        <strain evidence="3 4">LVP_AGWG</strain>
    </source>
</reference>